<dbReference type="Proteomes" id="UP000275078">
    <property type="component" value="Unassembled WGS sequence"/>
</dbReference>
<evidence type="ECO:0000313" key="2">
    <source>
        <dbReference type="Proteomes" id="UP000275078"/>
    </source>
</evidence>
<keyword evidence="2" id="KW-1185">Reference proteome</keyword>
<name>A0A3N4HWU4_ASCIM</name>
<protein>
    <submittedName>
        <fullName evidence="1">Uncharacterized protein</fullName>
    </submittedName>
</protein>
<reference evidence="1 2" key="1">
    <citation type="journal article" date="2018" name="Nat. Ecol. Evol.">
        <title>Pezizomycetes genomes reveal the molecular basis of ectomycorrhizal truffle lifestyle.</title>
        <authorList>
            <person name="Murat C."/>
            <person name="Payen T."/>
            <person name="Noel B."/>
            <person name="Kuo A."/>
            <person name="Morin E."/>
            <person name="Chen J."/>
            <person name="Kohler A."/>
            <person name="Krizsan K."/>
            <person name="Balestrini R."/>
            <person name="Da Silva C."/>
            <person name="Montanini B."/>
            <person name="Hainaut M."/>
            <person name="Levati E."/>
            <person name="Barry K.W."/>
            <person name="Belfiori B."/>
            <person name="Cichocki N."/>
            <person name="Clum A."/>
            <person name="Dockter R.B."/>
            <person name="Fauchery L."/>
            <person name="Guy J."/>
            <person name="Iotti M."/>
            <person name="Le Tacon F."/>
            <person name="Lindquist E.A."/>
            <person name="Lipzen A."/>
            <person name="Malagnac F."/>
            <person name="Mello A."/>
            <person name="Molinier V."/>
            <person name="Miyauchi S."/>
            <person name="Poulain J."/>
            <person name="Riccioni C."/>
            <person name="Rubini A."/>
            <person name="Sitrit Y."/>
            <person name="Splivallo R."/>
            <person name="Traeger S."/>
            <person name="Wang M."/>
            <person name="Zifcakova L."/>
            <person name="Wipf D."/>
            <person name="Zambonelli A."/>
            <person name="Paolocci F."/>
            <person name="Nowrousian M."/>
            <person name="Ottonello S."/>
            <person name="Baldrian P."/>
            <person name="Spatafora J.W."/>
            <person name="Henrissat B."/>
            <person name="Nagy L.G."/>
            <person name="Aury J.M."/>
            <person name="Wincker P."/>
            <person name="Grigoriev I.V."/>
            <person name="Bonfante P."/>
            <person name="Martin F.M."/>
        </authorList>
    </citation>
    <scope>NUCLEOTIDE SEQUENCE [LARGE SCALE GENOMIC DNA]</scope>
    <source>
        <strain evidence="1 2">RN42</strain>
    </source>
</reference>
<gene>
    <name evidence="1" type="ORF">BJ508DRAFT_309287</name>
</gene>
<dbReference type="EMBL" id="ML119712">
    <property type="protein sequence ID" value="RPA78333.1"/>
    <property type="molecule type" value="Genomic_DNA"/>
</dbReference>
<evidence type="ECO:0000313" key="1">
    <source>
        <dbReference type="EMBL" id="RPA78333.1"/>
    </source>
</evidence>
<organism evidence="1 2">
    <name type="scientific">Ascobolus immersus RN42</name>
    <dbReference type="NCBI Taxonomy" id="1160509"/>
    <lineage>
        <taxon>Eukaryota</taxon>
        <taxon>Fungi</taxon>
        <taxon>Dikarya</taxon>
        <taxon>Ascomycota</taxon>
        <taxon>Pezizomycotina</taxon>
        <taxon>Pezizomycetes</taxon>
        <taxon>Pezizales</taxon>
        <taxon>Ascobolaceae</taxon>
        <taxon>Ascobolus</taxon>
    </lineage>
</organism>
<dbReference type="AlphaFoldDB" id="A0A3N4HWU4"/>
<proteinExistence type="predicted"/>
<accession>A0A3N4HWU4</accession>
<sequence length="260" mass="28683">MIMMFLPDIQLELPSAAADASHAGFSKPFAPPTKRSCWLFKTFAPPTKRSCWLLGPFAPLTKRSCWLLGTLSPSTKRSRDGFSDLSLHTSSGSGLRLDRVGLPNYCIQGIAHQVSEVGGQSEFCTTGNVRKFALGICHTACCLPLDEVEVEALRMLFLARAMPTSATPWFLHLLDVSTPPAFPHFLGFYASSTFPHLQHFHTSSISTPLRRFHTSSISTPPAFPHLLDVSTPPRCFHTSSMFLHLLTVSTPPQFLYLYGS</sequence>